<feature type="chain" id="PRO_5007285170" evidence="2">
    <location>
        <begin position="26"/>
        <end position="100"/>
    </location>
</feature>
<keyword evidence="2" id="KW-0732">Signal</keyword>
<evidence type="ECO:0000256" key="1">
    <source>
        <dbReference type="SAM" id="MobiDB-lite"/>
    </source>
</evidence>
<reference evidence="3" key="1">
    <citation type="journal article" date="2016" name="Ticks Tick Borne Dis.">
        <title>De novo assembly and annotation of the salivary gland transcriptome of Rhipicephalus appendiculatus male and female ticks during blood feeding.</title>
        <authorList>
            <person name="de Castro M.H."/>
            <person name="de Klerk D."/>
            <person name="Pienaar R."/>
            <person name="Latif A.A."/>
            <person name="Rees D.J."/>
            <person name="Mans B.J."/>
        </authorList>
    </citation>
    <scope>NUCLEOTIDE SEQUENCE</scope>
    <source>
        <tissue evidence="3">Salivary glands</tissue>
    </source>
</reference>
<feature type="signal peptide" evidence="2">
    <location>
        <begin position="1"/>
        <end position="25"/>
    </location>
</feature>
<organism evidence="3">
    <name type="scientific">Rhipicephalus appendiculatus</name>
    <name type="common">Brown ear tick</name>
    <dbReference type="NCBI Taxonomy" id="34631"/>
    <lineage>
        <taxon>Eukaryota</taxon>
        <taxon>Metazoa</taxon>
        <taxon>Ecdysozoa</taxon>
        <taxon>Arthropoda</taxon>
        <taxon>Chelicerata</taxon>
        <taxon>Arachnida</taxon>
        <taxon>Acari</taxon>
        <taxon>Parasitiformes</taxon>
        <taxon>Ixodida</taxon>
        <taxon>Ixodoidea</taxon>
        <taxon>Ixodidae</taxon>
        <taxon>Rhipicephalinae</taxon>
        <taxon>Rhipicephalus</taxon>
        <taxon>Rhipicephalus</taxon>
    </lineage>
</organism>
<dbReference type="AlphaFoldDB" id="A0A131YHF4"/>
<feature type="compositionally biased region" description="Basic residues" evidence="1">
    <location>
        <begin position="87"/>
        <end position="100"/>
    </location>
</feature>
<protein>
    <submittedName>
        <fullName evidence="3">Uncharacterized protein</fullName>
    </submittedName>
</protein>
<proteinExistence type="predicted"/>
<sequence length="100" mass="11274">MTKLSCFHILLVFATFAFLLPSIKKKESSIVFGYPAPGALSSCCGRTTQRPVPPRNIGLRPRLHPNLARHHPLRRPVRRQPLGAPRPVRHPHNPPRRHGS</sequence>
<feature type="compositionally biased region" description="Basic residues" evidence="1">
    <location>
        <begin position="61"/>
        <end position="78"/>
    </location>
</feature>
<name>A0A131YHF4_RHIAP</name>
<feature type="region of interest" description="Disordered" evidence="1">
    <location>
        <begin position="45"/>
        <end position="100"/>
    </location>
</feature>
<dbReference type="EMBL" id="GEDV01011031">
    <property type="protein sequence ID" value="JAP77526.1"/>
    <property type="molecule type" value="Transcribed_RNA"/>
</dbReference>
<accession>A0A131YHF4</accession>
<evidence type="ECO:0000256" key="2">
    <source>
        <dbReference type="SAM" id="SignalP"/>
    </source>
</evidence>
<evidence type="ECO:0000313" key="3">
    <source>
        <dbReference type="EMBL" id="JAP77526.1"/>
    </source>
</evidence>